<comment type="cofactor">
    <cofactor evidence="2">
        <name>a divalent metal cation</name>
        <dbReference type="ChEBI" id="CHEBI:60240"/>
    </cofactor>
</comment>
<dbReference type="SUPFAM" id="SSF56300">
    <property type="entry name" value="Metallo-dependent phosphatases"/>
    <property type="match status" value="1"/>
</dbReference>
<evidence type="ECO:0000313" key="4">
    <source>
        <dbReference type="EMBL" id="GAA0333723.1"/>
    </source>
</evidence>
<sequence>MKIVIVSDSHGQTDELLKVVEEYQEADAFIHCGDSELPADSKSIQPFVTVNGNCDWTSPFEDEKVLKKGSYKIYITHGHLYQVKTSLLSLNYKAEEKGANIVCFGHSHLVGAEMIENRLFLNPGSLRMPRGRKERTFMVLDLEENKAVVTIMNFDQMDQPVAQYEFEFGEK</sequence>
<dbReference type="EMBL" id="BAAADJ010000023">
    <property type="protein sequence ID" value="GAA0333723.1"/>
    <property type="molecule type" value="Genomic_DNA"/>
</dbReference>
<dbReference type="InterPro" id="IPR000979">
    <property type="entry name" value="Phosphodiesterase_MJ0936/Vps29"/>
</dbReference>
<dbReference type="Proteomes" id="UP001500782">
    <property type="component" value="Unassembled WGS sequence"/>
</dbReference>
<dbReference type="NCBIfam" id="TIGR00040">
    <property type="entry name" value="yfcE"/>
    <property type="match status" value="1"/>
</dbReference>
<name>A0ABN0WDG8_9BACI</name>
<dbReference type="EC" id="3.1.4.-" evidence="2"/>
<protein>
    <recommendedName>
        <fullName evidence="2">Phosphoesterase</fullName>
        <ecNumber evidence="2">3.1.4.-</ecNumber>
    </recommendedName>
</protein>
<evidence type="ECO:0000256" key="1">
    <source>
        <dbReference type="ARBA" id="ARBA00008950"/>
    </source>
</evidence>
<dbReference type="RefSeq" id="WP_343799642.1">
    <property type="nucleotide sequence ID" value="NZ_BAAADJ010000023.1"/>
</dbReference>
<comment type="caution">
    <text evidence="4">The sequence shown here is derived from an EMBL/GenBank/DDBJ whole genome shotgun (WGS) entry which is preliminary data.</text>
</comment>
<gene>
    <name evidence="4" type="ORF">GCM10008967_25590</name>
</gene>
<keyword evidence="2" id="KW-0479">Metal-binding</keyword>
<proteinExistence type="inferred from homology"/>
<dbReference type="Gene3D" id="3.60.21.10">
    <property type="match status" value="1"/>
</dbReference>
<keyword evidence="5" id="KW-1185">Reference proteome</keyword>
<dbReference type="PANTHER" id="PTHR11124">
    <property type="entry name" value="VACUOLAR SORTING PROTEIN VPS29"/>
    <property type="match status" value="1"/>
</dbReference>
<dbReference type="InterPro" id="IPR041802">
    <property type="entry name" value="MPP_YfcE"/>
</dbReference>
<dbReference type="Pfam" id="PF12850">
    <property type="entry name" value="Metallophos_2"/>
    <property type="match status" value="1"/>
</dbReference>
<organism evidence="4 5">
    <name type="scientific">Bacillus carboniphilus</name>
    <dbReference type="NCBI Taxonomy" id="86663"/>
    <lineage>
        <taxon>Bacteria</taxon>
        <taxon>Bacillati</taxon>
        <taxon>Bacillota</taxon>
        <taxon>Bacilli</taxon>
        <taxon>Bacillales</taxon>
        <taxon>Bacillaceae</taxon>
        <taxon>Bacillus</taxon>
    </lineage>
</organism>
<feature type="domain" description="Calcineurin-like phosphoesterase" evidence="3">
    <location>
        <begin position="1"/>
        <end position="144"/>
    </location>
</feature>
<dbReference type="CDD" id="cd00841">
    <property type="entry name" value="MPP_YfcE"/>
    <property type="match status" value="1"/>
</dbReference>
<dbReference type="InterPro" id="IPR029052">
    <property type="entry name" value="Metallo-depent_PP-like"/>
</dbReference>
<reference evidence="4 5" key="1">
    <citation type="journal article" date="2019" name="Int. J. Syst. Evol. Microbiol.">
        <title>The Global Catalogue of Microorganisms (GCM) 10K type strain sequencing project: providing services to taxonomists for standard genome sequencing and annotation.</title>
        <authorList>
            <consortium name="The Broad Institute Genomics Platform"/>
            <consortium name="The Broad Institute Genome Sequencing Center for Infectious Disease"/>
            <person name="Wu L."/>
            <person name="Ma J."/>
        </authorList>
    </citation>
    <scope>NUCLEOTIDE SEQUENCE [LARGE SCALE GENOMIC DNA]</scope>
    <source>
        <strain evidence="4 5">JCM 9731</strain>
    </source>
</reference>
<evidence type="ECO:0000259" key="3">
    <source>
        <dbReference type="Pfam" id="PF12850"/>
    </source>
</evidence>
<comment type="similarity">
    <text evidence="1 2">Belongs to the metallophosphoesterase superfamily. YfcE family.</text>
</comment>
<accession>A0ABN0WDG8</accession>
<dbReference type="InterPro" id="IPR024654">
    <property type="entry name" value="Calcineurin-like_PHP_lpxH"/>
</dbReference>
<evidence type="ECO:0000313" key="5">
    <source>
        <dbReference type="Proteomes" id="UP001500782"/>
    </source>
</evidence>
<evidence type="ECO:0000256" key="2">
    <source>
        <dbReference type="RuleBase" id="RU362039"/>
    </source>
</evidence>